<dbReference type="AlphaFoldDB" id="S6AIB2"/>
<name>S6AIB2_SULDS</name>
<dbReference type="InterPro" id="IPR000160">
    <property type="entry name" value="GGDEF_dom"/>
</dbReference>
<dbReference type="eggNOG" id="COG5001">
    <property type="taxonomic scope" value="Bacteria"/>
</dbReference>
<reference evidence="5 6" key="1">
    <citation type="journal article" date="2012" name="Appl. Environ. Microbiol.">
        <title>Draft genome sequence of a psychrotolerant sulfur-oxidizing bacterium, Sulfuricella denitrificans skB26, and proteomic insights into cold adaptation.</title>
        <authorList>
            <person name="Watanabe T."/>
            <person name="Kojima H."/>
            <person name="Fukui M."/>
        </authorList>
    </citation>
    <scope>NUCLEOTIDE SEQUENCE [LARGE SCALE GENOMIC DNA]</scope>
    <source>
        <strain evidence="6">skB26</strain>
    </source>
</reference>
<feature type="domain" description="EAL" evidence="3">
    <location>
        <begin position="505"/>
        <end position="755"/>
    </location>
</feature>
<protein>
    <submittedName>
        <fullName evidence="5">Protein-export membrane protein SecF</fullName>
    </submittedName>
</protein>
<keyword evidence="2" id="KW-0812">Transmembrane</keyword>
<feature type="coiled-coil region" evidence="1">
    <location>
        <begin position="298"/>
        <end position="325"/>
    </location>
</feature>
<dbReference type="GO" id="GO:0071111">
    <property type="term" value="F:cyclic-guanylate-specific phosphodiesterase activity"/>
    <property type="evidence" value="ECO:0007669"/>
    <property type="project" value="InterPro"/>
</dbReference>
<feature type="transmembrane region" description="Helical" evidence="2">
    <location>
        <begin position="18"/>
        <end position="38"/>
    </location>
</feature>
<dbReference type="InterPro" id="IPR050706">
    <property type="entry name" value="Cyclic-di-GMP_PDE-like"/>
</dbReference>
<dbReference type="Gene3D" id="3.30.70.270">
    <property type="match status" value="1"/>
</dbReference>
<dbReference type="Pfam" id="PF00563">
    <property type="entry name" value="EAL"/>
    <property type="match status" value="1"/>
</dbReference>
<dbReference type="CDD" id="cd01949">
    <property type="entry name" value="GGDEF"/>
    <property type="match status" value="1"/>
</dbReference>
<dbReference type="Pfam" id="PF00990">
    <property type="entry name" value="GGDEF"/>
    <property type="match status" value="1"/>
</dbReference>
<dbReference type="PANTHER" id="PTHR33121">
    <property type="entry name" value="CYCLIC DI-GMP PHOSPHODIESTERASE PDEF"/>
    <property type="match status" value="1"/>
</dbReference>
<dbReference type="PROSITE" id="PS50887">
    <property type="entry name" value="GGDEF"/>
    <property type="match status" value="1"/>
</dbReference>
<dbReference type="Gene3D" id="3.20.20.450">
    <property type="entry name" value="EAL domain"/>
    <property type="match status" value="1"/>
</dbReference>
<dbReference type="SMART" id="SM00052">
    <property type="entry name" value="EAL"/>
    <property type="match status" value="1"/>
</dbReference>
<dbReference type="InterPro" id="IPR035919">
    <property type="entry name" value="EAL_sf"/>
</dbReference>
<gene>
    <name evidence="5" type="ORF">SCD_n00400</name>
</gene>
<dbReference type="EMBL" id="AP013066">
    <property type="protein sequence ID" value="BAN34249.1"/>
    <property type="molecule type" value="Genomic_DNA"/>
</dbReference>
<dbReference type="HOGENOM" id="CLU_367977_0_0_4"/>
<dbReference type="PANTHER" id="PTHR33121:SF79">
    <property type="entry name" value="CYCLIC DI-GMP PHOSPHODIESTERASE PDED-RELATED"/>
    <property type="match status" value="1"/>
</dbReference>
<sequence>MIPLVPERKRLWPLTIKAYAIGFIILMSLVFGILGWAVQYKLATISTAAKIHNTKSAKEELAYALSHIIDEINQRADNLALQDETHQQLANPAYYGYWRDNRVRGAGVLPAYTQAIEIYTAQGKSLAAHPTHDMPTNINRLNSDSFLTRQGNHYYLYVFHPIPSIDKHPDSPLLGYLGFKLDFAQAVNEEQRFSYIDPGSIHIKIEEQEHLPLSQLTSRLEFKLLPNKESTALASTIEQFQQQALLVLIGLSLLFYLMLTSLLAAPLRRLSSHIDALREGQGGLLAESFTRSLPVAELEKVRHSLNDYQNQLEQMHHSLNEKNDELWTLAHRDPLTGVYNRRGFEEDWKHVRSVSSGHRLEVSLLLFDCDHFKAINDTYGHQAGDQVIQAITHSLQSTLRRGDRLYRLGGDEFATLFLDIDPDLAMQTAERCLEAVSQYDFSSLGIREPVRISAGLAYASASDAETLATLPKQADIAMYHAKRPGKKKVAVYDDSMTNDAGVLFSTSVTNAVFEAITTGESIEMHYQPVVNLANGEVDYYEALVRIRAGHELIMPSSIFPIIEARRLEAEFDFAVIGRIEKDLEQGAIPALTGISLNVSGPGVIDPKIVGKLLELGRFLNRYRLIIEITETALITQFHQASANLNKLRQDGFKIALDDFGSGYSSLGYLANMPVDIIKFDISMVRHLDAGGRQGLIVENLATMIIKAGYQMVAEGIETEKTLQNIVGIGFSRGQGYLFGRPENICRDATKFSIFNKT</sequence>
<dbReference type="CDD" id="cd01948">
    <property type="entry name" value="EAL"/>
    <property type="match status" value="1"/>
</dbReference>
<feature type="domain" description="GGDEF" evidence="4">
    <location>
        <begin position="360"/>
        <end position="494"/>
    </location>
</feature>
<dbReference type="STRING" id="1163617.SCD_n00400"/>
<proteinExistence type="predicted"/>
<dbReference type="FunFam" id="3.30.70.270:FF:000001">
    <property type="entry name" value="Diguanylate cyclase domain protein"/>
    <property type="match status" value="1"/>
</dbReference>
<keyword evidence="2" id="KW-1133">Transmembrane helix</keyword>
<keyword evidence="2" id="KW-0472">Membrane</keyword>
<dbReference type="SUPFAM" id="SSF141868">
    <property type="entry name" value="EAL domain-like"/>
    <property type="match status" value="1"/>
</dbReference>
<organism evidence="5 6">
    <name type="scientific">Sulfuricella denitrificans (strain DSM 22764 / NBRC 105220 / skB26)</name>
    <dbReference type="NCBI Taxonomy" id="1163617"/>
    <lineage>
        <taxon>Bacteria</taxon>
        <taxon>Pseudomonadati</taxon>
        <taxon>Pseudomonadota</taxon>
        <taxon>Betaproteobacteria</taxon>
        <taxon>Nitrosomonadales</taxon>
        <taxon>Sulfuricellaceae</taxon>
        <taxon>Sulfuricella</taxon>
    </lineage>
</organism>
<evidence type="ECO:0000313" key="6">
    <source>
        <dbReference type="Proteomes" id="UP000015559"/>
    </source>
</evidence>
<dbReference type="InterPro" id="IPR029787">
    <property type="entry name" value="Nucleotide_cyclase"/>
</dbReference>
<dbReference type="InterPro" id="IPR043128">
    <property type="entry name" value="Rev_trsase/Diguanyl_cyclase"/>
</dbReference>
<dbReference type="OrthoDB" id="9813913at2"/>
<accession>S6AIB2</accession>
<evidence type="ECO:0000259" key="3">
    <source>
        <dbReference type="PROSITE" id="PS50883"/>
    </source>
</evidence>
<dbReference type="SMART" id="SM00267">
    <property type="entry name" value="GGDEF"/>
    <property type="match status" value="1"/>
</dbReference>
<keyword evidence="1" id="KW-0175">Coiled coil</keyword>
<dbReference type="InterPro" id="IPR001633">
    <property type="entry name" value="EAL_dom"/>
</dbReference>
<dbReference type="SUPFAM" id="SSF55073">
    <property type="entry name" value="Nucleotide cyclase"/>
    <property type="match status" value="1"/>
</dbReference>
<dbReference type="PROSITE" id="PS50883">
    <property type="entry name" value="EAL"/>
    <property type="match status" value="1"/>
</dbReference>
<dbReference type="Proteomes" id="UP000015559">
    <property type="component" value="Chromosome"/>
</dbReference>
<evidence type="ECO:0000313" key="5">
    <source>
        <dbReference type="EMBL" id="BAN34249.1"/>
    </source>
</evidence>
<evidence type="ECO:0000259" key="4">
    <source>
        <dbReference type="PROSITE" id="PS50887"/>
    </source>
</evidence>
<evidence type="ECO:0000256" key="2">
    <source>
        <dbReference type="SAM" id="Phobius"/>
    </source>
</evidence>
<evidence type="ECO:0000256" key="1">
    <source>
        <dbReference type="SAM" id="Coils"/>
    </source>
</evidence>
<feature type="transmembrane region" description="Helical" evidence="2">
    <location>
        <begin position="244"/>
        <end position="265"/>
    </location>
</feature>
<dbReference type="KEGG" id="sdr:SCD_n00400"/>
<keyword evidence="6" id="KW-1185">Reference proteome</keyword>
<dbReference type="NCBIfam" id="TIGR00254">
    <property type="entry name" value="GGDEF"/>
    <property type="match status" value="1"/>
</dbReference>